<comment type="caution">
    <text evidence="2">The sequence shown here is derived from an EMBL/GenBank/DDBJ whole genome shotgun (WGS) entry which is preliminary data.</text>
</comment>
<feature type="transmembrane region" description="Helical" evidence="1">
    <location>
        <begin position="7"/>
        <end position="27"/>
    </location>
</feature>
<dbReference type="EMBL" id="BORJ01000001">
    <property type="protein sequence ID" value="GIN94488.1"/>
    <property type="molecule type" value="Genomic_DNA"/>
</dbReference>
<keyword evidence="1" id="KW-1133">Transmembrane helix</keyword>
<evidence type="ECO:0000313" key="2">
    <source>
        <dbReference type="EMBL" id="GIN94488.1"/>
    </source>
</evidence>
<reference evidence="2 3" key="1">
    <citation type="submission" date="2021-03" db="EMBL/GenBank/DDBJ databases">
        <title>Antimicrobial resistance genes in bacteria isolated from Japanese honey, and their potential for conferring macrolide and lincosamide resistance in the American foulbrood pathogen Paenibacillus larvae.</title>
        <authorList>
            <person name="Okamoto M."/>
            <person name="Kumagai M."/>
            <person name="Kanamori H."/>
            <person name="Takamatsu D."/>
        </authorList>
    </citation>
    <scope>NUCLEOTIDE SEQUENCE [LARGE SCALE GENOMIC DNA]</scope>
    <source>
        <strain evidence="2 3">J6TS1</strain>
    </source>
</reference>
<evidence type="ECO:0000313" key="3">
    <source>
        <dbReference type="Proteomes" id="UP000680670"/>
    </source>
</evidence>
<feature type="transmembrane region" description="Helical" evidence="1">
    <location>
        <begin position="33"/>
        <end position="51"/>
    </location>
</feature>
<dbReference type="Proteomes" id="UP000680670">
    <property type="component" value="Unassembled WGS sequence"/>
</dbReference>
<keyword evidence="1" id="KW-0812">Transmembrane</keyword>
<sequence length="62" mass="7355">MWADDEPIMPLWAWAIIHSVAGFRLIWFGRYKIFEKVITVLIGIMFLAVVSKEVKPEFRKME</sequence>
<accession>A0ABQ4KR19</accession>
<protein>
    <submittedName>
        <fullName evidence="2">Uncharacterized protein</fullName>
    </submittedName>
</protein>
<name>A0ABQ4KR19_SIMTE</name>
<evidence type="ECO:0000256" key="1">
    <source>
        <dbReference type="SAM" id="Phobius"/>
    </source>
</evidence>
<keyword evidence="1" id="KW-0472">Membrane</keyword>
<organism evidence="2 3">
    <name type="scientific">Siminovitchia terrae</name>
    <name type="common">Bacillus terrae</name>
    <dbReference type="NCBI Taxonomy" id="1914933"/>
    <lineage>
        <taxon>Bacteria</taxon>
        <taxon>Bacillati</taxon>
        <taxon>Bacillota</taxon>
        <taxon>Bacilli</taxon>
        <taxon>Bacillales</taxon>
        <taxon>Bacillaceae</taxon>
        <taxon>Siminovitchia</taxon>
    </lineage>
</organism>
<keyword evidence="3" id="KW-1185">Reference proteome</keyword>
<gene>
    <name evidence="2" type="ORF">J6TS1_03580</name>
</gene>
<proteinExistence type="predicted"/>